<keyword evidence="7" id="KW-0998">Cell outer membrane</keyword>
<dbReference type="RefSeq" id="WP_146395114.1">
    <property type="nucleotide sequence ID" value="NZ_SJPJ01000001.1"/>
</dbReference>
<dbReference type="Pfam" id="PF02321">
    <property type="entry name" value="OEP"/>
    <property type="match status" value="1"/>
</dbReference>
<reference evidence="9 10" key="1">
    <citation type="submission" date="2019-02" db="EMBL/GenBank/DDBJ databases">
        <title>Deep-cultivation of Planctomycetes and their phenomic and genomic characterization uncovers novel biology.</title>
        <authorList>
            <person name="Wiegand S."/>
            <person name="Jogler M."/>
            <person name="Boedeker C."/>
            <person name="Pinto D."/>
            <person name="Vollmers J."/>
            <person name="Rivas-Marin E."/>
            <person name="Kohn T."/>
            <person name="Peeters S.H."/>
            <person name="Heuer A."/>
            <person name="Rast P."/>
            <person name="Oberbeckmann S."/>
            <person name="Bunk B."/>
            <person name="Jeske O."/>
            <person name="Meyerdierks A."/>
            <person name="Storesund J.E."/>
            <person name="Kallscheuer N."/>
            <person name="Luecker S."/>
            <person name="Lage O.M."/>
            <person name="Pohl T."/>
            <person name="Merkel B.J."/>
            <person name="Hornburger P."/>
            <person name="Mueller R.-W."/>
            <person name="Bruemmer F."/>
            <person name="Labrenz M."/>
            <person name="Spormann A.M."/>
            <person name="Op Den Camp H."/>
            <person name="Overmann J."/>
            <person name="Amann R."/>
            <person name="Jetten M.S.M."/>
            <person name="Mascher T."/>
            <person name="Medema M.H."/>
            <person name="Devos D.P."/>
            <person name="Kaster A.-K."/>
            <person name="Ovreas L."/>
            <person name="Rohde M."/>
            <person name="Galperin M.Y."/>
            <person name="Jogler C."/>
        </authorList>
    </citation>
    <scope>NUCLEOTIDE SEQUENCE [LARGE SCALE GENOMIC DNA]</scope>
    <source>
        <strain evidence="9 10">CA13</strain>
    </source>
</reference>
<evidence type="ECO:0000313" key="9">
    <source>
        <dbReference type="EMBL" id="TWT80010.1"/>
    </source>
</evidence>
<dbReference type="GO" id="GO:1990281">
    <property type="term" value="C:efflux pump complex"/>
    <property type="evidence" value="ECO:0007669"/>
    <property type="project" value="TreeGrafter"/>
</dbReference>
<evidence type="ECO:0000313" key="10">
    <source>
        <dbReference type="Proteomes" id="UP000315010"/>
    </source>
</evidence>
<dbReference type="InterPro" id="IPR051906">
    <property type="entry name" value="TolC-like"/>
</dbReference>
<feature type="region of interest" description="Disordered" evidence="8">
    <location>
        <begin position="130"/>
        <end position="163"/>
    </location>
</feature>
<dbReference type="Proteomes" id="UP000315010">
    <property type="component" value="Unassembled WGS sequence"/>
</dbReference>
<evidence type="ECO:0000256" key="8">
    <source>
        <dbReference type="SAM" id="MobiDB-lite"/>
    </source>
</evidence>
<gene>
    <name evidence="9" type="ORF">CA13_14220</name>
</gene>
<dbReference type="AlphaFoldDB" id="A0A5C5YYK4"/>
<organism evidence="9 10">
    <name type="scientific">Novipirellula herctigrandis</name>
    <dbReference type="NCBI Taxonomy" id="2527986"/>
    <lineage>
        <taxon>Bacteria</taxon>
        <taxon>Pseudomonadati</taxon>
        <taxon>Planctomycetota</taxon>
        <taxon>Planctomycetia</taxon>
        <taxon>Pirellulales</taxon>
        <taxon>Pirellulaceae</taxon>
        <taxon>Novipirellula</taxon>
    </lineage>
</organism>
<name>A0A5C5YYK4_9BACT</name>
<comment type="subcellular location">
    <subcellularLocation>
        <location evidence="1">Cell outer membrane</location>
    </subcellularLocation>
</comment>
<keyword evidence="4" id="KW-1134">Transmembrane beta strand</keyword>
<sequence>MRFERPTLLTAILLATVVFTTIAIGARRLYGQETVAAPSSECPSSESPSFDVPFVENDVILPDFQWWQQSIAGPILPQPQYIAFDLDTILLDTLTHSPRIQSVSNRTSMSLEKVTQQDAAFDPNLLFETKAGRTNDPVGNTLTTGGPSRLQQESLTASAGVQRTTRRGTMMELSQELGTLDSNSLFFSPTNQGNSRLSIGLSRPLMARGGQVYTERLLTQARIDAGVSWQEMRKDVEKRIAEAMIAYWQLYEARCHFLQQQQLIERGQELQRVLEGRCDFDSSRIELAKTRGRLARRVDQVIAAEAIVRRHQAKLAMLVGSPELVQSEARVELIPTDPPLAAPFEWSLRDAVVQGLENRPEVRAAAKELESAALAIKISRNQLLPQLNGVVDGYLAGLNGGNDFLQSFGDQFTDFQPGISAGLEYEVPSGRRYVRSRNREAMFLYRQRSEELREAIQITRTEIESALISVETAIAQQQSKRQMVEAAVEEETILTQRWMLVGADGSRVGLVLENLLDSQQRRADAERAWVSTQVEYLTALIELQRAMGNLLVHESINTVRNDFDNTVNVFRVPGANGMSAFPESVNSLTPPSDTYEIVAPKLPLSTTQMDRESSDHMIRNLDQHALRSDGMIESNWEQAGPSAERLQPTPVPQILSDPIRADHTVNEAK</sequence>
<dbReference type="EMBL" id="SJPJ01000001">
    <property type="protein sequence ID" value="TWT80010.1"/>
    <property type="molecule type" value="Genomic_DNA"/>
</dbReference>
<proteinExistence type="inferred from homology"/>
<evidence type="ECO:0000256" key="1">
    <source>
        <dbReference type="ARBA" id="ARBA00004442"/>
    </source>
</evidence>
<evidence type="ECO:0000256" key="4">
    <source>
        <dbReference type="ARBA" id="ARBA00022452"/>
    </source>
</evidence>
<keyword evidence="5" id="KW-0812">Transmembrane</keyword>
<dbReference type="PANTHER" id="PTHR30026">
    <property type="entry name" value="OUTER MEMBRANE PROTEIN TOLC"/>
    <property type="match status" value="1"/>
</dbReference>
<dbReference type="GO" id="GO:0015288">
    <property type="term" value="F:porin activity"/>
    <property type="evidence" value="ECO:0007669"/>
    <property type="project" value="TreeGrafter"/>
</dbReference>
<dbReference type="Gene3D" id="1.20.1600.10">
    <property type="entry name" value="Outer membrane efflux proteins (OEP)"/>
    <property type="match status" value="1"/>
</dbReference>
<feature type="compositionally biased region" description="Polar residues" evidence="8">
    <location>
        <begin position="137"/>
        <end position="163"/>
    </location>
</feature>
<protein>
    <submittedName>
        <fullName evidence="9">Outer membrane efflux protein</fullName>
    </submittedName>
</protein>
<evidence type="ECO:0000256" key="5">
    <source>
        <dbReference type="ARBA" id="ARBA00022692"/>
    </source>
</evidence>
<dbReference type="SUPFAM" id="SSF56954">
    <property type="entry name" value="Outer membrane efflux proteins (OEP)"/>
    <property type="match status" value="1"/>
</dbReference>
<dbReference type="PANTHER" id="PTHR30026:SF23">
    <property type="entry name" value="TO APRF-PUTATIVE OUTER MEMBRANE EFFLUX PROTEIN OR SECRETED ALKALINE PHOSPHATASE-RELATED"/>
    <property type="match status" value="1"/>
</dbReference>
<comment type="caution">
    <text evidence="9">The sequence shown here is derived from an EMBL/GenBank/DDBJ whole genome shotgun (WGS) entry which is preliminary data.</text>
</comment>
<dbReference type="InterPro" id="IPR003423">
    <property type="entry name" value="OMP_efflux"/>
</dbReference>
<dbReference type="OrthoDB" id="234964at2"/>
<feature type="region of interest" description="Disordered" evidence="8">
    <location>
        <begin position="640"/>
        <end position="669"/>
    </location>
</feature>
<keyword evidence="6" id="KW-0472">Membrane</keyword>
<dbReference type="GO" id="GO:0015562">
    <property type="term" value="F:efflux transmembrane transporter activity"/>
    <property type="evidence" value="ECO:0007669"/>
    <property type="project" value="InterPro"/>
</dbReference>
<evidence type="ECO:0000256" key="3">
    <source>
        <dbReference type="ARBA" id="ARBA00022448"/>
    </source>
</evidence>
<feature type="compositionally biased region" description="Basic and acidic residues" evidence="8">
    <location>
        <begin position="659"/>
        <end position="669"/>
    </location>
</feature>
<evidence type="ECO:0000256" key="6">
    <source>
        <dbReference type="ARBA" id="ARBA00023136"/>
    </source>
</evidence>
<comment type="similarity">
    <text evidence="2">Belongs to the outer membrane factor (OMF) (TC 1.B.17) family.</text>
</comment>
<evidence type="ECO:0000256" key="2">
    <source>
        <dbReference type="ARBA" id="ARBA00007613"/>
    </source>
</evidence>
<evidence type="ECO:0000256" key="7">
    <source>
        <dbReference type="ARBA" id="ARBA00023237"/>
    </source>
</evidence>
<keyword evidence="3" id="KW-0813">Transport</keyword>
<dbReference type="GO" id="GO:0009279">
    <property type="term" value="C:cell outer membrane"/>
    <property type="evidence" value="ECO:0007669"/>
    <property type="project" value="UniProtKB-SubCell"/>
</dbReference>
<accession>A0A5C5YYK4</accession>
<keyword evidence="10" id="KW-1185">Reference proteome</keyword>